<evidence type="ECO:0000313" key="2">
    <source>
        <dbReference type="Proteomes" id="UP001050975"/>
    </source>
</evidence>
<dbReference type="EMBL" id="BLAY01000086">
    <property type="protein sequence ID" value="GET40279.1"/>
    <property type="molecule type" value="Genomic_DNA"/>
</dbReference>
<comment type="caution">
    <text evidence="1">The sequence shown here is derived from an EMBL/GenBank/DDBJ whole genome shotgun (WGS) entry which is preliminary data.</text>
</comment>
<keyword evidence="2" id="KW-1185">Reference proteome</keyword>
<evidence type="ECO:0008006" key="3">
    <source>
        <dbReference type="Google" id="ProtNLM"/>
    </source>
</evidence>
<gene>
    <name evidence="1" type="ORF">MiSe_50880</name>
</gene>
<sequence>MIQMKILIDGCVFTQNNHTEAIQFWRQLIPPLISQLQGHTIYFLNRSSTPAFPELDWIKNLFAPGVDFSNFAIETCRLSALCQELDIDLFISTYNTSAGTQVKSLFLLGEPFSSTTLPNQDLVLISRQRARKMAYICLICQDGAENIEDLGIVKPYCIWLSGCDRVHGLQNQSELNWISIANQIVTAIHELVNYEPTAEAIARMKAEEEAVKAEALDIKLRAEEAVKSQAFYPDYNPNTSQKTADFMYLSRIYYALRRVNRYPEYAIRIYQWFKAKIVIVKKSITAD</sequence>
<accession>A0AAV3XD56</accession>
<organism evidence="1 2">
    <name type="scientific">Microseira wollei NIES-4236</name>
    <dbReference type="NCBI Taxonomy" id="2530354"/>
    <lineage>
        <taxon>Bacteria</taxon>
        <taxon>Bacillati</taxon>
        <taxon>Cyanobacteriota</taxon>
        <taxon>Cyanophyceae</taxon>
        <taxon>Oscillatoriophycideae</taxon>
        <taxon>Aerosakkonematales</taxon>
        <taxon>Aerosakkonemataceae</taxon>
        <taxon>Microseira</taxon>
    </lineage>
</organism>
<protein>
    <recommendedName>
        <fullName evidence="3">NYN domain-containing protein</fullName>
    </recommendedName>
</protein>
<evidence type="ECO:0000313" key="1">
    <source>
        <dbReference type="EMBL" id="GET40279.1"/>
    </source>
</evidence>
<name>A0AAV3XD56_9CYAN</name>
<dbReference type="AlphaFoldDB" id="A0AAV3XD56"/>
<proteinExistence type="predicted"/>
<reference evidence="1" key="1">
    <citation type="submission" date="2019-10" db="EMBL/GenBank/DDBJ databases">
        <title>Draft genome sequece of Microseira wollei NIES-4236.</title>
        <authorList>
            <person name="Yamaguchi H."/>
            <person name="Suzuki S."/>
            <person name="Kawachi M."/>
        </authorList>
    </citation>
    <scope>NUCLEOTIDE SEQUENCE</scope>
    <source>
        <strain evidence="1">NIES-4236</strain>
    </source>
</reference>
<dbReference type="Proteomes" id="UP001050975">
    <property type="component" value="Unassembled WGS sequence"/>
</dbReference>